<evidence type="ECO:0000313" key="2">
    <source>
        <dbReference type="Proteomes" id="UP000009872"/>
    </source>
</evidence>
<evidence type="ECO:0000313" key="1">
    <source>
        <dbReference type="EMBL" id="EKU90541.1"/>
    </source>
</evidence>
<gene>
    <name evidence="1" type="ORF">HMPREF9447_01959</name>
</gene>
<accession>K9E473</accession>
<comment type="caution">
    <text evidence="1">The sequence shown here is derived from an EMBL/GenBank/DDBJ whole genome shotgun (WGS) entry which is preliminary data.</text>
</comment>
<organism evidence="1 2">
    <name type="scientific">Bacteroides oleiciplenus YIT 12058</name>
    <dbReference type="NCBI Taxonomy" id="742727"/>
    <lineage>
        <taxon>Bacteria</taxon>
        <taxon>Pseudomonadati</taxon>
        <taxon>Bacteroidota</taxon>
        <taxon>Bacteroidia</taxon>
        <taxon>Bacteroidales</taxon>
        <taxon>Bacteroidaceae</taxon>
        <taxon>Bacteroides</taxon>
    </lineage>
</organism>
<dbReference type="Proteomes" id="UP000009872">
    <property type="component" value="Unassembled WGS sequence"/>
</dbReference>
<name>K9E473_9BACE</name>
<dbReference type="PATRIC" id="fig|742727.4.peg.1990"/>
<keyword evidence="2" id="KW-1185">Reference proteome</keyword>
<proteinExistence type="predicted"/>
<dbReference type="AlphaFoldDB" id="K9E473"/>
<dbReference type="EMBL" id="ADLF01000009">
    <property type="protein sequence ID" value="EKU90541.1"/>
    <property type="molecule type" value="Genomic_DNA"/>
</dbReference>
<protein>
    <submittedName>
        <fullName evidence="1">Uncharacterized protein</fullName>
    </submittedName>
</protein>
<dbReference type="HOGENOM" id="CLU_3285110_0_0_10"/>
<reference evidence="1 2" key="1">
    <citation type="submission" date="2012-09" db="EMBL/GenBank/DDBJ databases">
        <title>The Genome Sequence of Bacteroides oleiciplenus YIT 12058.</title>
        <authorList>
            <consortium name="The Broad Institute Genome Sequencing Platform"/>
            <person name="Earl A."/>
            <person name="Ward D."/>
            <person name="Feldgarden M."/>
            <person name="Gevers D."/>
            <person name="Morotomi M."/>
            <person name="Walker B."/>
            <person name="Young S.K."/>
            <person name="Zeng Q."/>
            <person name="Gargeya S."/>
            <person name="Fitzgerald M."/>
            <person name="Haas B."/>
            <person name="Abouelleil A."/>
            <person name="Alvarado L."/>
            <person name="Arachchi H.M."/>
            <person name="Berlin A.M."/>
            <person name="Chapman S.B."/>
            <person name="Goldberg J."/>
            <person name="Griggs A."/>
            <person name="Gujja S."/>
            <person name="Hansen M."/>
            <person name="Howarth C."/>
            <person name="Imamovic A."/>
            <person name="Larimer J."/>
            <person name="McCowen C."/>
            <person name="Montmayeur A."/>
            <person name="Murphy C."/>
            <person name="Neiman D."/>
            <person name="Pearson M."/>
            <person name="Priest M."/>
            <person name="Roberts A."/>
            <person name="Saif S."/>
            <person name="Shea T."/>
            <person name="Sisk P."/>
            <person name="Sykes S."/>
            <person name="Wortman J."/>
            <person name="Nusbaum C."/>
            <person name="Birren B."/>
        </authorList>
    </citation>
    <scope>NUCLEOTIDE SEQUENCE [LARGE SCALE GENOMIC DNA]</scope>
    <source>
        <strain evidence="1 2">YIT 12058</strain>
    </source>
</reference>
<sequence>MKKVNGCLFRKLSERIRKAYRTCSKSFRNTFNKLEVYLYY</sequence>